<dbReference type="CDD" id="cd22582">
    <property type="entry name" value="BRcat_RBR_unk"/>
    <property type="match status" value="1"/>
</dbReference>
<reference evidence="15 16" key="1">
    <citation type="journal article" date="2023" name="IScience">
        <title>Expanded male sex-determining region conserved during the evolution of homothallism in the green alga Volvox.</title>
        <authorList>
            <person name="Yamamoto K."/>
            <person name="Matsuzaki R."/>
            <person name="Mahakham W."/>
            <person name="Heman W."/>
            <person name="Sekimoto H."/>
            <person name="Kawachi M."/>
            <person name="Minakuchi Y."/>
            <person name="Toyoda A."/>
            <person name="Nozaki H."/>
        </authorList>
    </citation>
    <scope>NUCLEOTIDE SEQUENCE [LARGE SCALE GENOMIC DNA]</scope>
    <source>
        <strain evidence="15 16">NIES-4468</strain>
    </source>
</reference>
<dbReference type="PANTHER" id="PTHR11685">
    <property type="entry name" value="RBR FAMILY RING FINGER AND IBR DOMAIN-CONTAINING"/>
    <property type="match status" value="1"/>
</dbReference>
<dbReference type="InterPro" id="IPR013083">
    <property type="entry name" value="Znf_RING/FYVE/PHD"/>
</dbReference>
<feature type="region of interest" description="Disordered" evidence="12">
    <location>
        <begin position="1465"/>
        <end position="1509"/>
    </location>
</feature>
<feature type="region of interest" description="Disordered" evidence="12">
    <location>
        <begin position="1686"/>
        <end position="1716"/>
    </location>
</feature>
<dbReference type="Proteomes" id="UP001165090">
    <property type="component" value="Unassembled WGS sequence"/>
</dbReference>
<feature type="region of interest" description="Disordered" evidence="12">
    <location>
        <begin position="1322"/>
        <end position="1381"/>
    </location>
</feature>
<dbReference type="EC" id="2.3.2.31" evidence="4"/>
<feature type="compositionally biased region" description="Gly residues" evidence="12">
    <location>
        <begin position="1078"/>
        <end position="1095"/>
    </location>
</feature>
<feature type="region of interest" description="Disordered" evidence="12">
    <location>
        <begin position="1"/>
        <end position="46"/>
    </location>
</feature>
<dbReference type="PROSITE" id="PS00518">
    <property type="entry name" value="ZF_RING_1"/>
    <property type="match status" value="1"/>
</dbReference>
<feature type="compositionally biased region" description="Low complexity" evidence="12">
    <location>
        <begin position="883"/>
        <end position="908"/>
    </location>
</feature>
<feature type="region of interest" description="Disordered" evidence="12">
    <location>
        <begin position="777"/>
        <end position="802"/>
    </location>
</feature>
<feature type="region of interest" description="Disordered" evidence="12">
    <location>
        <begin position="1745"/>
        <end position="1806"/>
    </location>
</feature>
<evidence type="ECO:0000256" key="5">
    <source>
        <dbReference type="ARBA" id="ARBA00022679"/>
    </source>
</evidence>
<feature type="region of interest" description="Disordered" evidence="12">
    <location>
        <begin position="2168"/>
        <end position="2213"/>
    </location>
</feature>
<feature type="compositionally biased region" description="Basic and acidic residues" evidence="12">
    <location>
        <begin position="793"/>
        <end position="802"/>
    </location>
</feature>
<evidence type="ECO:0000256" key="7">
    <source>
        <dbReference type="ARBA" id="ARBA00022737"/>
    </source>
</evidence>
<evidence type="ECO:0000256" key="6">
    <source>
        <dbReference type="ARBA" id="ARBA00022723"/>
    </source>
</evidence>
<feature type="compositionally biased region" description="Polar residues" evidence="12">
    <location>
        <begin position="558"/>
        <end position="573"/>
    </location>
</feature>
<gene>
    <name evidence="15" type="ORF">VaNZ11_005529</name>
</gene>
<evidence type="ECO:0000256" key="9">
    <source>
        <dbReference type="ARBA" id="ARBA00022786"/>
    </source>
</evidence>
<feature type="compositionally biased region" description="Basic and acidic residues" evidence="12">
    <location>
        <begin position="1836"/>
        <end position="1847"/>
    </location>
</feature>
<dbReference type="InterPro" id="IPR017907">
    <property type="entry name" value="Znf_RING_CS"/>
</dbReference>
<dbReference type="InterPro" id="IPR031127">
    <property type="entry name" value="E3_UB_ligase_RBR"/>
</dbReference>
<dbReference type="CDD" id="cd22584">
    <property type="entry name" value="Rcat_RBR_unk"/>
    <property type="match status" value="1"/>
</dbReference>
<feature type="region of interest" description="Disordered" evidence="12">
    <location>
        <begin position="2063"/>
        <end position="2088"/>
    </location>
</feature>
<feature type="compositionally biased region" description="Basic and acidic residues" evidence="12">
    <location>
        <begin position="1620"/>
        <end position="1642"/>
    </location>
</feature>
<evidence type="ECO:0000256" key="4">
    <source>
        <dbReference type="ARBA" id="ARBA00012251"/>
    </source>
</evidence>
<keyword evidence="6" id="KW-0479">Metal-binding</keyword>
<keyword evidence="16" id="KW-1185">Reference proteome</keyword>
<feature type="region of interest" description="Disordered" evidence="12">
    <location>
        <begin position="1267"/>
        <end position="1288"/>
    </location>
</feature>
<sequence>MDGENIELDKLTHKRRRPRRTLNAGNEPESSEDSDPLPLRNFVPLTTPPPRALPAAYFRRPELRAWRQGFRPVLRYVPSPALPMRQVIVIDDGEEPPALAGAGSTAHAVEEPQRMTGPGFVGGPDAALDGAPIAPATGPTDLVLGTVARKRVETIQTRRTILVKTNGKGAAVIGEGRSVAAGVAADADPSSQATECPSAAGASGTRLGSSAAVPSGGAGIPAALTSGLPTATLTAGAARMAAVAAPMVAPAAMAIEAPAAAEGGASAAGSVARPVDRQLTCGICLDEKPSHAFHTIESCRHQYCRDCLGRHVQLAAREKVFPVRCPQPHCRGTGVSVAEGLQLLDTAEDRDKLMMSEVESSLPQHLRFYCPNPLCSLLMMLDEAEPAENTPARCPGCHKPLCARCRVLWHSGLSCAQHRALQSRPGGGDEAALLGVAGEHGWKPCPQCRHMVELAHGCNHITCKCGAEWCYKCGAPWRRVQQPTLLPGPAGAFLRGRSVPTCSCQLWDDNNRRLEQEFRARFYARQGVPDDVARRRAVDEVADVGIMLRNLQRIQQRNAPNQEQTQHEQNQIPQLPVAAAGPGGDVDGRLGFERMYRNMRLGLGLEMPDPEAAQPNTNSDHRRADAGGGTAAAVEPAAEAANGEGNSGRVRSDRVLDVRSRAAEAALPLGLGLGPALFGPKGARLRGRRMHLQTQKQVRQDTQVSALAIMPLWVPRHAADGADDGKVEGEGKQAREGDASGGSGAAAAGGSAIRDSERKQNHHMAMQGLLRAALSGRATEVERGNRNAGAQGADRKAPGTRPHERIQELRTLLDNVFDDGDVKQLEEGRGGLEGRVPRRRTGSGEAPTWLLWRHPMPRAICKADTVDPVLGLPVLHGQHPHTQEGQAQQTQQPSQQTHQVRQQEPQQQPRAVLPVDPSLVEPLGRCVFRTISQGRDTVHGAGTTMGADKGTGNAHAQSKAEQIVKLGYIRPRPVLWQRLPTFGGLTFQAFAPRDSDGGSGGAAMASAVAAGPTPSAKRLRGLGETESQGGGTREASNAGLAPVSAAGPSLEPGQHQGRRPTDPAAKRRKAVYPPPGYRGAGGLNNPGRHAGGPSGNEGSDKSDDAAEGVAPFHSNNSLPQPITKRRARDRDNDLLGSFSRHLTALCGGAVCRRKAARAAAAPVGQTAPVVQNWNDGGRGGDGAFGHDGCNVAPPLMLQETLLAPMKRCWRTDEQRHKRRSVATGGVRGASAAAACSGPGADAGGDSQSKKRGLAGVSRKECVIERAQQHQKQPIIFPPMQTGSVCDGRTSMQGKLVNLRSRSGAKDSTHRRLRHFSCFSSSTSATSLSYSSDTEGIGNNYNGNAPDHAGDDTDEDDSGDDGWSSEDEVEQELGNRTSSEPFAAITAAPVPALAMAPPPALAYPDKFQRRLSESRSKPTVAGAAERTAQSPQLRGVAAVAHLPFRAPEAHDSRKGDLRARAIGQCAAPGGSAYGSGASQQQQRQEEEGESEAQRKRQGKGSALAAHDQPKLGLESSLKELSAIMLRMRDEGHWLQVREDLKSMAESAARDATEAVRARERQLQRDTVRGTAGLASGAEAAAAAASSAATASTAVWAMAIGNRGRANAGTMASGRLGSGADSDSKASKRHEGTSADERLAERRSFRAATEGTQAARTKVQVDGQVASWRLGPGPKGTDLLLLAECQLSGQKRKRSPGTASGPDQVKEQTGAALARTATAVREYTQTEVVKEAPAPGRGVNVDNRLSAAQPAAGSGRPEGRNLGSASGEQPREYTGSMRSLPAQAGNVSCRQPEEPLARGWGNDELSNGDMDGGRGRILLRNDLDQPLFLRHNFRMAREQQLRHQREQKQHRAGPAHGSSQITGTPHDPPFAGLDPSEVVTGPSPANEPGITLEEEIDANGRSTMPLGCEPSIMAGDLEAPRPFLETAASHPANDRPTYAIRSGFDNVSNLTTDILRLAGTEYPIGRNGSDSRSHGASQRTKVAAEATLTGHESVRCDQTQSPFAAAATAGKSLRDRYPCKSFGLRTSRRVGAETERDTDGIEVTRQPTSAPVCKTTEANSAMAEAAGGSRLRSAPAHRRGSRRQGAEGDSIPHPSCHALLPEDCAVQALGAVDAGNGIAVDETPPYTGDARGLRQMPGYAGSLRMNLIPDTMLSALGLGPGPVDDMAVRTAQPSGEERRSGSFTRCSRRRRHGGDCDIFPSSAAGGSGNAADRSSALRGNRGVMAVLGGPLDSMTLAKAPGRDVLDGGEEGIMILTAATTAASPPNDAGVAIALPVRAPGEGAQEAKLQLPIAALPGLLMGPHGRDGEVDAEDIPPADTVMAESGAIADGRPETTTAAKKPAGIIPGQLPGLLMAGGVGASNLTPVAEAAQVSGPPIVGLQILPAVMMQVPADVGGAVGARGPTAASAAVATTATGVATSSDQGPQVAPTPPPIVVQVVLQMIHQGNEPLLQETLEQIRQQLDSLLAGVRQQQRSGHVTEPPQ</sequence>
<dbReference type="PROSITE" id="PS50089">
    <property type="entry name" value="ZF_RING_2"/>
    <property type="match status" value="1"/>
</dbReference>
<protein>
    <recommendedName>
        <fullName evidence="4">RBR-type E3 ubiquitin transferase</fullName>
        <ecNumber evidence="4">2.3.2.31</ecNumber>
    </recommendedName>
</protein>
<feature type="domain" description="RING-type" evidence="13">
    <location>
        <begin position="281"/>
        <end position="326"/>
    </location>
</feature>
<comment type="caution">
    <text evidence="15">The sequence shown here is derived from an EMBL/GenBank/DDBJ whole genome shotgun (WGS) entry which is preliminary data.</text>
</comment>
<feature type="region of interest" description="Disordered" evidence="12">
    <location>
        <begin position="1212"/>
        <end position="1251"/>
    </location>
</feature>
<dbReference type="InterPro" id="IPR044066">
    <property type="entry name" value="TRIAD_supradom"/>
</dbReference>
<feature type="region of interest" description="Disordered" evidence="12">
    <location>
        <begin position="558"/>
        <end position="586"/>
    </location>
</feature>
<evidence type="ECO:0000256" key="1">
    <source>
        <dbReference type="ARBA" id="ARBA00001798"/>
    </source>
</evidence>
<evidence type="ECO:0000256" key="11">
    <source>
        <dbReference type="PROSITE-ProRule" id="PRU00175"/>
    </source>
</evidence>
<dbReference type="Gene3D" id="1.20.120.1750">
    <property type="match status" value="1"/>
</dbReference>
<dbReference type="InterPro" id="IPR002867">
    <property type="entry name" value="IBR_dom"/>
</dbReference>
<keyword evidence="5" id="KW-0808">Transferase</keyword>
<feature type="region of interest" description="Disordered" evidence="12">
    <location>
        <begin position="1836"/>
        <end position="1888"/>
    </location>
</feature>
<keyword evidence="9" id="KW-0833">Ubl conjugation pathway</keyword>
<feature type="compositionally biased region" description="Low complexity" evidence="12">
    <location>
        <begin position="1322"/>
        <end position="1333"/>
    </location>
</feature>
<evidence type="ECO:0000256" key="3">
    <source>
        <dbReference type="ARBA" id="ARBA00005884"/>
    </source>
</evidence>
<evidence type="ECO:0000313" key="16">
    <source>
        <dbReference type="Proteomes" id="UP001165090"/>
    </source>
</evidence>
<keyword evidence="7" id="KW-0677">Repeat</keyword>
<dbReference type="EMBL" id="BSDZ01000013">
    <property type="protein sequence ID" value="GLI62782.1"/>
    <property type="molecule type" value="Genomic_DNA"/>
</dbReference>
<feature type="region of interest" description="Disordered" evidence="12">
    <location>
        <begin position="871"/>
        <end position="912"/>
    </location>
</feature>
<feature type="region of interest" description="Disordered" evidence="12">
    <location>
        <begin position="605"/>
        <end position="633"/>
    </location>
</feature>
<feature type="compositionally biased region" description="Acidic residues" evidence="12">
    <location>
        <begin position="1351"/>
        <end position="1370"/>
    </location>
</feature>
<comment type="function">
    <text evidence="2">Might act as an E3 ubiquitin-protein ligase, or as part of E3 complex, which accepts ubiquitin from specific E2 ubiquitin-conjugating enzymes and then transfers it to substrates.</text>
</comment>
<organism evidence="15 16">
    <name type="scientific">Volvox africanus</name>
    <dbReference type="NCBI Taxonomy" id="51714"/>
    <lineage>
        <taxon>Eukaryota</taxon>
        <taxon>Viridiplantae</taxon>
        <taxon>Chlorophyta</taxon>
        <taxon>core chlorophytes</taxon>
        <taxon>Chlorophyceae</taxon>
        <taxon>CS clade</taxon>
        <taxon>Chlamydomonadales</taxon>
        <taxon>Volvocaceae</taxon>
        <taxon>Volvox</taxon>
    </lineage>
</organism>
<feature type="region of interest" description="Disordered" evidence="12">
    <location>
        <begin position="189"/>
        <end position="208"/>
    </location>
</feature>
<dbReference type="Gene3D" id="3.30.40.10">
    <property type="entry name" value="Zinc/RING finger domain, C3HC4 (zinc finger)"/>
    <property type="match status" value="1"/>
</dbReference>
<keyword evidence="10" id="KW-0862">Zinc</keyword>
<comment type="catalytic activity">
    <reaction evidence="1">
        <text>[E2 ubiquitin-conjugating enzyme]-S-ubiquitinyl-L-cysteine + [acceptor protein]-L-lysine = [E2 ubiquitin-conjugating enzyme]-L-cysteine + [acceptor protein]-N(6)-ubiquitinyl-L-lysine.</text>
        <dbReference type="EC" id="2.3.2.31"/>
    </reaction>
</comment>
<feature type="region of interest" description="Disordered" evidence="12">
    <location>
        <begin position="995"/>
        <end position="1127"/>
    </location>
</feature>
<proteinExistence type="inferred from homology"/>
<feature type="compositionally biased region" description="Basic and acidic residues" evidence="12">
    <location>
        <begin position="718"/>
        <end position="738"/>
    </location>
</feature>
<feature type="compositionally biased region" description="Low complexity" evidence="12">
    <location>
        <begin position="2199"/>
        <end position="2213"/>
    </location>
</feature>
<dbReference type="SUPFAM" id="SSF57850">
    <property type="entry name" value="RING/U-box"/>
    <property type="match status" value="2"/>
</dbReference>
<keyword evidence="8 11" id="KW-0863">Zinc-finger</keyword>
<feature type="compositionally biased region" description="Low complexity" evidence="12">
    <location>
        <begin position="1002"/>
        <end position="1011"/>
    </location>
</feature>
<dbReference type="InterPro" id="IPR001841">
    <property type="entry name" value="Znf_RING"/>
</dbReference>
<comment type="similarity">
    <text evidence="3">Belongs to the RBR family. Ariadne subfamily.</text>
</comment>
<dbReference type="Pfam" id="PF22191">
    <property type="entry name" value="IBR_1"/>
    <property type="match status" value="1"/>
</dbReference>
<dbReference type="SMART" id="SM00647">
    <property type="entry name" value="IBR"/>
    <property type="match status" value="2"/>
</dbReference>
<evidence type="ECO:0000256" key="12">
    <source>
        <dbReference type="SAM" id="MobiDB-lite"/>
    </source>
</evidence>
<evidence type="ECO:0000259" key="14">
    <source>
        <dbReference type="PROSITE" id="PS51873"/>
    </source>
</evidence>
<accession>A0ABQ5S0F7</accession>
<evidence type="ECO:0000256" key="2">
    <source>
        <dbReference type="ARBA" id="ARBA00003976"/>
    </source>
</evidence>
<name>A0ABQ5S0F7_9CHLO</name>
<feature type="compositionally biased region" description="Low complexity" evidence="12">
    <location>
        <begin position="1221"/>
        <end position="1246"/>
    </location>
</feature>
<evidence type="ECO:0000313" key="15">
    <source>
        <dbReference type="EMBL" id="GLI62782.1"/>
    </source>
</evidence>
<evidence type="ECO:0000259" key="13">
    <source>
        <dbReference type="PROSITE" id="PS50089"/>
    </source>
</evidence>
<dbReference type="PROSITE" id="PS51873">
    <property type="entry name" value="TRIAD"/>
    <property type="match status" value="1"/>
</dbReference>
<evidence type="ECO:0000256" key="10">
    <source>
        <dbReference type="ARBA" id="ARBA00022833"/>
    </source>
</evidence>
<feature type="domain" description="RING-type" evidence="14">
    <location>
        <begin position="277"/>
        <end position="508"/>
    </location>
</feature>
<feature type="region of interest" description="Disordered" evidence="12">
    <location>
        <begin position="1605"/>
        <end position="1657"/>
    </location>
</feature>
<feature type="region of interest" description="Disordered" evidence="12">
    <location>
        <begin position="718"/>
        <end position="762"/>
    </location>
</feature>
<feature type="compositionally biased region" description="Low complexity" evidence="12">
    <location>
        <begin position="1465"/>
        <end position="1481"/>
    </location>
</feature>
<evidence type="ECO:0000256" key="8">
    <source>
        <dbReference type="ARBA" id="ARBA00022771"/>
    </source>
</evidence>
<dbReference type="Pfam" id="PF01485">
    <property type="entry name" value="IBR"/>
    <property type="match status" value="1"/>
</dbReference>
<feature type="region of interest" description="Disordered" evidence="12">
    <location>
        <begin position="1407"/>
        <end position="1433"/>
    </location>
</feature>